<name>A0A2J6TUZ5_9HELO</name>
<keyword evidence="2" id="KW-1185">Reference proteome</keyword>
<accession>A0A2J6TUZ5</accession>
<dbReference type="AlphaFoldDB" id="A0A2J6TUZ5"/>
<reference evidence="1 2" key="1">
    <citation type="submission" date="2016-04" db="EMBL/GenBank/DDBJ databases">
        <title>A degradative enzymes factory behind the ericoid mycorrhizal symbiosis.</title>
        <authorList>
            <consortium name="DOE Joint Genome Institute"/>
            <person name="Martino E."/>
            <person name="Morin E."/>
            <person name="Grelet G."/>
            <person name="Kuo A."/>
            <person name="Kohler A."/>
            <person name="Daghino S."/>
            <person name="Barry K."/>
            <person name="Choi C."/>
            <person name="Cichocki N."/>
            <person name="Clum A."/>
            <person name="Copeland A."/>
            <person name="Hainaut M."/>
            <person name="Haridas S."/>
            <person name="Labutti K."/>
            <person name="Lindquist E."/>
            <person name="Lipzen A."/>
            <person name="Khouja H.-R."/>
            <person name="Murat C."/>
            <person name="Ohm R."/>
            <person name="Olson A."/>
            <person name="Spatafora J."/>
            <person name="Veneault-Fourrey C."/>
            <person name="Henrissat B."/>
            <person name="Grigoriev I."/>
            <person name="Martin F."/>
            <person name="Perotto S."/>
        </authorList>
    </citation>
    <scope>NUCLEOTIDE SEQUENCE [LARGE SCALE GENOMIC DNA]</scope>
    <source>
        <strain evidence="1 2">E</strain>
    </source>
</reference>
<dbReference type="OrthoDB" id="5428055at2759"/>
<sequence>MSSIYRSCYAKHWDLACLTDRNFNDDWTRSFVDLKRKLGAAGEGIELFLEDVQGFGLDDKFEELKALAATVSLDDLQQGVGPAGQRPSAWLDERSLTSGTREHKNPLTATRLYNHLKIPRIGSKFAPDVQRRLVYIKNLDAAYMLALAETVANHEVLLLRDALWKHFDRQTWLNVNFPTNTYSIFQLEFHLNYFTFGTAPADNEADHRAAASNPKWTDLSFLEIETPKAPEGRKHGIFEAHFTLVICGTHEGQWDAYAFDDNEFEGEDLYEKLSACEAFHPDPIASCLLSDNDTDADLPIWNPREYFLKVVANRTAAASEAWDSLIRATERSIRKHVS</sequence>
<evidence type="ECO:0000313" key="2">
    <source>
        <dbReference type="Proteomes" id="UP000235371"/>
    </source>
</evidence>
<dbReference type="InParanoid" id="A0A2J6TUZ5"/>
<dbReference type="EMBL" id="KZ613740">
    <property type="protein sequence ID" value="PMD66849.1"/>
    <property type="molecule type" value="Genomic_DNA"/>
</dbReference>
<dbReference type="STRING" id="1095630.A0A2J6TUZ5"/>
<organism evidence="1 2">
    <name type="scientific">Hyaloscypha bicolor E</name>
    <dbReference type="NCBI Taxonomy" id="1095630"/>
    <lineage>
        <taxon>Eukaryota</taxon>
        <taxon>Fungi</taxon>
        <taxon>Dikarya</taxon>
        <taxon>Ascomycota</taxon>
        <taxon>Pezizomycotina</taxon>
        <taxon>Leotiomycetes</taxon>
        <taxon>Helotiales</taxon>
        <taxon>Hyaloscyphaceae</taxon>
        <taxon>Hyaloscypha</taxon>
        <taxon>Hyaloscypha bicolor</taxon>
    </lineage>
</organism>
<gene>
    <name evidence="1" type="ORF">K444DRAFT_902</name>
</gene>
<dbReference type="Proteomes" id="UP000235371">
    <property type="component" value="Unassembled WGS sequence"/>
</dbReference>
<protein>
    <submittedName>
        <fullName evidence="1">Uncharacterized protein</fullName>
    </submittedName>
</protein>
<dbReference type="GeneID" id="36596871"/>
<proteinExistence type="predicted"/>
<evidence type="ECO:0000313" key="1">
    <source>
        <dbReference type="EMBL" id="PMD66849.1"/>
    </source>
</evidence>
<dbReference type="RefSeq" id="XP_024743753.1">
    <property type="nucleotide sequence ID" value="XM_024888795.1"/>
</dbReference>